<proteinExistence type="predicted"/>
<sequence length="156" mass="17656">MFSSLLSITFCNRDRTSVTSDQSCESARKEFTSTPNNNFPNSPGNTFSGIQGGQGVMNNHQNTYEVHENVEEDTNYQWHGITAGFGTYSGSRPTNTQITIQNKIAPKDESPYKYHYDRTRLQQKIRPNVADKLGYEEDPPIQNKIAPRSGRISFQD</sequence>
<evidence type="ECO:0000256" key="1">
    <source>
        <dbReference type="SAM" id="MobiDB-lite"/>
    </source>
</evidence>
<dbReference type="EMBL" id="KQ414572">
    <property type="protein sequence ID" value="KOC71306.1"/>
    <property type="molecule type" value="Genomic_DNA"/>
</dbReference>
<protein>
    <submittedName>
        <fullName evidence="3">Uncharacterized protein</fullName>
    </submittedName>
</protein>
<organism evidence="3 4">
    <name type="scientific">Habropoda laboriosa</name>
    <dbReference type="NCBI Taxonomy" id="597456"/>
    <lineage>
        <taxon>Eukaryota</taxon>
        <taxon>Metazoa</taxon>
        <taxon>Ecdysozoa</taxon>
        <taxon>Arthropoda</taxon>
        <taxon>Hexapoda</taxon>
        <taxon>Insecta</taxon>
        <taxon>Pterygota</taxon>
        <taxon>Neoptera</taxon>
        <taxon>Endopterygota</taxon>
        <taxon>Hymenoptera</taxon>
        <taxon>Apocrita</taxon>
        <taxon>Aculeata</taxon>
        <taxon>Apoidea</taxon>
        <taxon>Anthophila</taxon>
        <taxon>Apidae</taxon>
        <taxon>Habropoda</taxon>
    </lineage>
</organism>
<evidence type="ECO:0000313" key="2">
    <source>
        <dbReference type="EMBL" id="KOC71304.1"/>
    </source>
</evidence>
<evidence type="ECO:0000313" key="3">
    <source>
        <dbReference type="EMBL" id="KOC71306.1"/>
    </source>
</evidence>
<reference evidence="3 4" key="1">
    <citation type="submission" date="2015-07" db="EMBL/GenBank/DDBJ databases">
        <title>The genome of Habropoda laboriosa.</title>
        <authorList>
            <person name="Pan H."/>
            <person name="Kapheim K."/>
        </authorList>
    </citation>
    <scope>NUCLEOTIDE SEQUENCE [LARGE SCALE GENOMIC DNA]</scope>
    <source>
        <strain evidence="3">0110345459</strain>
    </source>
</reference>
<dbReference type="AlphaFoldDB" id="A0A0L7RKM9"/>
<gene>
    <name evidence="2" type="ORF">WH47_00061</name>
    <name evidence="3" type="ORF">WH47_00063</name>
</gene>
<dbReference type="Proteomes" id="UP000053825">
    <property type="component" value="Unassembled WGS sequence"/>
</dbReference>
<accession>A0A0L7RKM9</accession>
<keyword evidence="4" id="KW-1185">Reference proteome</keyword>
<feature type="region of interest" description="Disordered" evidence="1">
    <location>
        <begin position="132"/>
        <end position="156"/>
    </location>
</feature>
<evidence type="ECO:0000313" key="4">
    <source>
        <dbReference type="Proteomes" id="UP000053825"/>
    </source>
</evidence>
<dbReference type="OrthoDB" id="7701758at2759"/>
<dbReference type="EMBL" id="KQ414572">
    <property type="protein sequence ID" value="KOC71304.1"/>
    <property type="molecule type" value="Genomic_DNA"/>
</dbReference>
<name>A0A0L7RKM9_9HYME</name>